<feature type="signal peptide" evidence="3">
    <location>
        <begin position="1"/>
        <end position="29"/>
    </location>
</feature>
<dbReference type="Gene3D" id="3.10.105.10">
    <property type="entry name" value="Dipeptide-binding Protein, Domain 3"/>
    <property type="match status" value="1"/>
</dbReference>
<accession>A0AAE3TCG0</accession>
<dbReference type="SUPFAM" id="SSF53850">
    <property type="entry name" value="Periplasmic binding protein-like II"/>
    <property type="match status" value="1"/>
</dbReference>
<organism evidence="5 6">
    <name type="scientific">Psychromarinibacter sediminicola</name>
    <dbReference type="NCBI Taxonomy" id="3033385"/>
    <lineage>
        <taxon>Bacteria</taxon>
        <taxon>Pseudomonadati</taxon>
        <taxon>Pseudomonadota</taxon>
        <taxon>Alphaproteobacteria</taxon>
        <taxon>Rhodobacterales</taxon>
        <taxon>Paracoccaceae</taxon>
        <taxon>Psychromarinibacter</taxon>
    </lineage>
</organism>
<gene>
    <name evidence="5" type="ORF">P1J78_24735</name>
</gene>
<keyword evidence="6" id="KW-1185">Reference proteome</keyword>
<protein>
    <submittedName>
        <fullName evidence="5">ABC transporter substrate-binding protein</fullName>
    </submittedName>
</protein>
<dbReference type="RefSeq" id="WP_275570033.1">
    <property type="nucleotide sequence ID" value="NZ_JARGYC010000176.1"/>
</dbReference>
<dbReference type="GO" id="GO:1904680">
    <property type="term" value="F:peptide transmembrane transporter activity"/>
    <property type="evidence" value="ECO:0007669"/>
    <property type="project" value="TreeGrafter"/>
</dbReference>
<dbReference type="AlphaFoldDB" id="A0AAE3TCG0"/>
<feature type="chain" id="PRO_5042220872" evidence="3">
    <location>
        <begin position="30"/>
        <end position="648"/>
    </location>
</feature>
<proteinExistence type="inferred from homology"/>
<dbReference type="Pfam" id="PF00496">
    <property type="entry name" value="SBP_bac_5"/>
    <property type="match status" value="1"/>
</dbReference>
<evidence type="ECO:0000259" key="4">
    <source>
        <dbReference type="Pfam" id="PF00496"/>
    </source>
</evidence>
<sequence>MVRTVSSIAPVRRLRAGLMLGAGILPVLALSAAAQDVTGQAPSLSEMVEAGDLPPVEARVGDEPEVVEPLNAIGNYGGDLRIYLRGSSDHNHILRVVGPQGLVRWDPEYTKIVPNVAERFEVSEGGRVFTFYLRDGMKWSDGEPFTADDVLFNIEDLVLNDEFAPTPPRYTSGGEPMQVEKVDDYTVRFTFKEPYGDFLAELASPLGQHPVLYAKHYCAQFMPDYNDDVDALIEENGATDWQNLFMQKCGDIEIPARWGNPERPTLDPWIITEPYVGGATRVVLERNPYFWQIDTVGNQLPYIDRVVAPIDQDVESLILSVIGGKVDFGLRHIDPPANRPVLAENREEGDYHFFEAKSTGGTDMSISLNLTHKDPDLRELFNEKDFRVALSLGMDRQEIIDTVMLGQGEPWQHGPFEDHPYHHEQLSTQYLDYDPERANELLDGLGLERGDDGVRRMENGEPVRFQVDVIPTFDPTWVDSLELIEQQWALLGVDMEINPMERTFFYERTSNSNDHDAAVWRATQSWVPGQIPQMLVPVHHDSRWGIAWRDWYLSGGSEGEEPPETIKTRLELYDTARGLTDTQERIETFHEIADIAAEEFEVIGVSKAVPTYGIVKNDLMNVPESMPSSWYYPTPSPTLPQTWFWKDE</sequence>
<evidence type="ECO:0000256" key="2">
    <source>
        <dbReference type="ARBA" id="ARBA00005695"/>
    </source>
</evidence>
<dbReference type="GO" id="GO:0015833">
    <property type="term" value="P:peptide transport"/>
    <property type="evidence" value="ECO:0007669"/>
    <property type="project" value="TreeGrafter"/>
</dbReference>
<dbReference type="InterPro" id="IPR023765">
    <property type="entry name" value="SBP_5_CS"/>
</dbReference>
<comment type="similarity">
    <text evidence="2">Belongs to the bacterial solute-binding protein 5 family.</text>
</comment>
<reference evidence="5" key="1">
    <citation type="submission" date="2023-03" db="EMBL/GenBank/DDBJ databases">
        <title>Multiphase analysis and comparison of six strains from genera Psychromarinibacter, Lutimaribacter, and Maritimibacter, including a novel species: Psychromarinibacter sediminicola sp. nov.</title>
        <authorList>
            <person name="Wang Y.-H."/>
            <person name="Ye M.-Q."/>
            <person name="Du Z.-J."/>
        </authorList>
    </citation>
    <scope>NUCLEOTIDE SEQUENCE</scope>
    <source>
        <strain evidence="5">C21-152</strain>
    </source>
</reference>
<evidence type="ECO:0000256" key="1">
    <source>
        <dbReference type="ARBA" id="ARBA00004418"/>
    </source>
</evidence>
<dbReference type="Gene3D" id="3.40.190.10">
    <property type="entry name" value="Periplasmic binding protein-like II"/>
    <property type="match status" value="1"/>
</dbReference>
<evidence type="ECO:0000256" key="3">
    <source>
        <dbReference type="SAM" id="SignalP"/>
    </source>
</evidence>
<dbReference type="PROSITE" id="PS01040">
    <property type="entry name" value="SBP_BACTERIAL_5"/>
    <property type="match status" value="1"/>
</dbReference>
<comment type="subcellular location">
    <subcellularLocation>
        <location evidence="1">Periplasm</location>
    </subcellularLocation>
</comment>
<dbReference type="PANTHER" id="PTHR30290:SF62">
    <property type="entry name" value="OLIGOPEPTIDE ABC TRANSPORTER, PERIPLASMIC OLIGOPEPTIDE-BINDING PROTEIN"/>
    <property type="match status" value="1"/>
</dbReference>
<dbReference type="GO" id="GO:0030288">
    <property type="term" value="C:outer membrane-bounded periplasmic space"/>
    <property type="evidence" value="ECO:0007669"/>
    <property type="project" value="UniProtKB-ARBA"/>
</dbReference>
<dbReference type="Proteomes" id="UP001220964">
    <property type="component" value="Unassembled WGS sequence"/>
</dbReference>
<dbReference type="InterPro" id="IPR039424">
    <property type="entry name" value="SBP_5"/>
</dbReference>
<name>A0AAE3TCG0_9RHOB</name>
<dbReference type="EMBL" id="JARGYC010000176">
    <property type="protein sequence ID" value="MDF0603924.1"/>
    <property type="molecule type" value="Genomic_DNA"/>
</dbReference>
<dbReference type="PANTHER" id="PTHR30290">
    <property type="entry name" value="PERIPLASMIC BINDING COMPONENT OF ABC TRANSPORTER"/>
    <property type="match status" value="1"/>
</dbReference>
<dbReference type="CDD" id="cd08500">
    <property type="entry name" value="PBP2_NikA_DppA_OppA_like_4"/>
    <property type="match status" value="1"/>
</dbReference>
<evidence type="ECO:0000313" key="6">
    <source>
        <dbReference type="Proteomes" id="UP001220964"/>
    </source>
</evidence>
<feature type="domain" description="Solute-binding protein family 5" evidence="4">
    <location>
        <begin position="111"/>
        <end position="528"/>
    </location>
</feature>
<dbReference type="GO" id="GO:0043190">
    <property type="term" value="C:ATP-binding cassette (ABC) transporter complex"/>
    <property type="evidence" value="ECO:0007669"/>
    <property type="project" value="InterPro"/>
</dbReference>
<dbReference type="InterPro" id="IPR000914">
    <property type="entry name" value="SBP_5_dom"/>
</dbReference>
<comment type="caution">
    <text evidence="5">The sequence shown here is derived from an EMBL/GenBank/DDBJ whole genome shotgun (WGS) entry which is preliminary data.</text>
</comment>
<evidence type="ECO:0000313" key="5">
    <source>
        <dbReference type="EMBL" id="MDF0603924.1"/>
    </source>
</evidence>
<keyword evidence="3" id="KW-0732">Signal</keyword>